<comment type="caution">
    <text evidence="2">The sequence shown here is derived from an EMBL/GenBank/DDBJ whole genome shotgun (WGS) entry which is preliminary data.</text>
</comment>
<dbReference type="Proteomes" id="UP000727407">
    <property type="component" value="Unassembled WGS sequence"/>
</dbReference>
<protein>
    <submittedName>
        <fullName evidence="2">Uncharacterized protein</fullName>
    </submittedName>
</protein>
<evidence type="ECO:0000256" key="1">
    <source>
        <dbReference type="SAM" id="MobiDB-lite"/>
    </source>
</evidence>
<dbReference type="AlphaFoldDB" id="A0A8J4UUS8"/>
<name>A0A8J4UUS8_CLAMG</name>
<proteinExistence type="predicted"/>
<evidence type="ECO:0000313" key="2">
    <source>
        <dbReference type="EMBL" id="KAF5906937.1"/>
    </source>
</evidence>
<evidence type="ECO:0000313" key="3">
    <source>
        <dbReference type="Proteomes" id="UP000727407"/>
    </source>
</evidence>
<organism evidence="2 3">
    <name type="scientific">Clarias magur</name>
    <name type="common">Asian catfish</name>
    <name type="synonym">Macropteronotus magur</name>
    <dbReference type="NCBI Taxonomy" id="1594786"/>
    <lineage>
        <taxon>Eukaryota</taxon>
        <taxon>Metazoa</taxon>
        <taxon>Chordata</taxon>
        <taxon>Craniata</taxon>
        <taxon>Vertebrata</taxon>
        <taxon>Euteleostomi</taxon>
        <taxon>Actinopterygii</taxon>
        <taxon>Neopterygii</taxon>
        <taxon>Teleostei</taxon>
        <taxon>Ostariophysi</taxon>
        <taxon>Siluriformes</taxon>
        <taxon>Clariidae</taxon>
        <taxon>Clarias</taxon>
    </lineage>
</organism>
<feature type="region of interest" description="Disordered" evidence="1">
    <location>
        <begin position="19"/>
        <end position="43"/>
    </location>
</feature>
<sequence length="79" mass="9296">EKHMKPIRHRTYFLSEDSMKSSLESPFPPGLPTTRSQSMMDHGRSRRAQDLVFALELDPKLGLIILINLWNRPWRTSFE</sequence>
<reference evidence="2" key="1">
    <citation type="submission" date="2020-07" db="EMBL/GenBank/DDBJ databases">
        <title>Clarias magur genome sequencing, assembly and annotation.</title>
        <authorList>
            <person name="Kushwaha B."/>
            <person name="Kumar R."/>
            <person name="Das P."/>
            <person name="Joshi C.G."/>
            <person name="Kumar D."/>
            <person name="Nagpure N.S."/>
            <person name="Pandey M."/>
            <person name="Agarwal S."/>
            <person name="Srivastava S."/>
            <person name="Singh M."/>
            <person name="Sahoo L."/>
            <person name="Jayasankar P."/>
            <person name="Meher P.K."/>
            <person name="Koringa P.G."/>
            <person name="Iquebal M.A."/>
            <person name="Das S.P."/>
            <person name="Bit A."/>
            <person name="Patnaik S."/>
            <person name="Patel N."/>
            <person name="Shah T.M."/>
            <person name="Hinsu A."/>
            <person name="Jena J.K."/>
        </authorList>
    </citation>
    <scope>NUCLEOTIDE SEQUENCE</scope>
    <source>
        <strain evidence="2">CIFAMagur01</strain>
        <tissue evidence="2">Testis</tissue>
    </source>
</reference>
<gene>
    <name evidence="2" type="ORF">DAT39_003346</name>
</gene>
<accession>A0A8J4UUS8</accession>
<keyword evidence="3" id="KW-1185">Reference proteome</keyword>
<dbReference type="EMBL" id="QNUK01000026">
    <property type="protein sequence ID" value="KAF5906937.1"/>
    <property type="molecule type" value="Genomic_DNA"/>
</dbReference>
<feature type="non-terminal residue" evidence="2">
    <location>
        <position position="1"/>
    </location>
</feature>